<dbReference type="EMBL" id="GBRH01247890">
    <property type="protein sequence ID" value="JAD50005.1"/>
    <property type="molecule type" value="Transcribed_RNA"/>
</dbReference>
<proteinExistence type="predicted"/>
<reference evidence="1" key="2">
    <citation type="journal article" date="2015" name="Data Brief">
        <title>Shoot transcriptome of the giant reed, Arundo donax.</title>
        <authorList>
            <person name="Barrero R.A."/>
            <person name="Guerrero F.D."/>
            <person name="Moolhuijzen P."/>
            <person name="Goolsby J.A."/>
            <person name="Tidwell J."/>
            <person name="Bellgard S.E."/>
            <person name="Bellgard M.I."/>
        </authorList>
    </citation>
    <scope>NUCLEOTIDE SEQUENCE</scope>
    <source>
        <tissue evidence="1">Shoot tissue taken approximately 20 cm above the soil surface</tissue>
    </source>
</reference>
<organism evidence="1">
    <name type="scientific">Arundo donax</name>
    <name type="common">Giant reed</name>
    <name type="synonym">Donax arundinaceus</name>
    <dbReference type="NCBI Taxonomy" id="35708"/>
    <lineage>
        <taxon>Eukaryota</taxon>
        <taxon>Viridiplantae</taxon>
        <taxon>Streptophyta</taxon>
        <taxon>Embryophyta</taxon>
        <taxon>Tracheophyta</taxon>
        <taxon>Spermatophyta</taxon>
        <taxon>Magnoliopsida</taxon>
        <taxon>Liliopsida</taxon>
        <taxon>Poales</taxon>
        <taxon>Poaceae</taxon>
        <taxon>PACMAD clade</taxon>
        <taxon>Arundinoideae</taxon>
        <taxon>Arundineae</taxon>
        <taxon>Arundo</taxon>
    </lineage>
</organism>
<sequence>MPPKYTINHAMQDTQYQRSHLLAVQSSQNQTHVQMYLLAG</sequence>
<accession>A0A0A9AM35</accession>
<reference evidence="1" key="1">
    <citation type="submission" date="2014-09" db="EMBL/GenBank/DDBJ databases">
        <authorList>
            <person name="Magalhaes I.L.F."/>
            <person name="Oliveira U."/>
            <person name="Santos F.R."/>
            <person name="Vidigal T.H.D.A."/>
            <person name="Brescovit A.D."/>
            <person name="Santos A.J."/>
        </authorList>
    </citation>
    <scope>NUCLEOTIDE SEQUENCE</scope>
    <source>
        <tissue evidence="1">Shoot tissue taken approximately 20 cm above the soil surface</tissue>
    </source>
</reference>
<name>A0A0A9AM35_ARUDO</name>
<dbReference type="AlphaFoldDB" id="A0A0A9AM35"/>
<protein>
    <submittedName>
        <fullName evidence="1">Uncharacterized protein</fullName>
    </submittedName>
</protein>
<evidence type="ECO:0000313" key="1">
    <source>
        <dbReference type="EMBL" id="JAD50005.1"/>
    </source>
</evidence>